<keyword evidence="2" id="KW-1185">Reference proteome</keyword>
<dbReference type="InterPro" id="IPR045428">
    <property type="entry name" value="EACC1"/>
</dbReference>
<dbReference type="RefSeq" id="WP_311633555.1">
    <property type="nucleotide sequence ID" value="NZ_JAVREN010000082.1"/>
</dbReference>
<proteinExistence type="predicted"/>
<protein>
    <submittedName>
        <fullName evidence="1">Uncharacterized protein</fullName>
    </submittedName>
</protein>
<evidence type="ECO:0000313" key="1">
    <source>
        <dbReference type="EMBL" id="MDT0310589.1"/>
    </source>
</evidence>
<comment type="caution">
    <text evidence="1">The sequence shown here is derived from an EMBL/GenBank/DDBJ whole genome shotgun (WGS) entry which is preliminary data.</text>
</comment>
<reference evidence="2" key="1">
    <citation type="submission" date="2023-07" db="EMBL/GenBank/DDBJ databases">
        <title>30 novel species of actinomycetes from the DSMZ collection.</title>
        <authorList>
            <person name="Nouioui I."/>
        </authorList>
    </citation>
    <scope>NUCLEOTIDE SEQUENCE [LARGE SCALE GENOMIC DNA]</scope>
    <source>
        <strain evidence="2">DSM 44917</strain>
    </source>
</reference>
<dbReference type="EMBL" id="JAVREN010000082">
    <property type="protein sequence ID" value="MDT0310589.1"/>
    <property type="molecule type" value="Genomic_DNA"/>
</dbReference>
<name>A0ABU2LG76_9ACTN</name>
<organism evidence="1 2">
    <name type="scientific">Streptomyces boetiae</name>
    <dbReference type="NCBI Taxonomy" id="3075541"/>
    <lineage>
        <taxon>Bacteria</taxon>
        <taxon>Bacillati</taxon>
        <taxon>Actinomycetota</taxon>
        <taxon>Actinomycetes</taxon>
        <taxon>Kitasatosporales</taxon>
        <taxon>Streptomycetaceae</taxon>
        <taxon>Streptomyces</taxon>
    </lineage>
</organism>
<evidence type="ECO:0000313" key="2">
    <source>
        <dbReference type="Proteomes" id="UP001183388"/>
    </source>
</evidence>
<gene>
    <name evidence="1" type="ORF">RM780_27105</name>
</gene>
<sequence length="118" mass="12802">MEFTLATSAVGAGDEAELRSLHRWLTEDPYVRRNARADLAGAVPAEGEMSGGALEYVRLVLDSGFQLANLALAWYAWRGTRPRPPEITVEHGGKKVTLSGQDPDTAARLLAALTREEP</sequence>
<dbReference type="Proteomes" id="UP001183388">
    <property type="component" value="Unassembled WGS sequence"/>
</dbReference>
<dbReference type="Pfam" id="PF19953">
    <property type="entry name" value="EACC1"/>
    <property type="match status" value="1"/>
</dbReference>
<accession>A0ABU2LG76</accession>